<comment type="caution">
    <text evidence="9">The sequence shown here is derived from an EMBL/GenBank/DDBJ whole genome shotgun (WGS) entry which is preliminary data.</text>
</comment>
<protein>
    <submittedName>
        <fullName evidence="9">Membrane protein YccC</fullName>
    </submittedName>
</protein>
<feature type="transmembrane region" description="Helical" evidence="7">
    <location>
        <begin position="397"/>
        <end position="428"/>
    </location>
</feature>
<evidence type="ECO:0000256" key="2">
    <source>
        <dbReference type="ARBA" id="ARBA00022475"/>
    </source>
</evidence>
<evidence type="ECO:0000256" key="1">
    <source>
        <dbReference type="ARBA" id="ARBA00004651"/>
    </source>
</evidence>
<keyword evidence="10" id="KW-1185">Reference proteome</keyword>
<comment type="similarity">
    <text evidence="6">Belongs to the YccS/YhfK family.</text>
</comment>
<feature type="transmembrane region" description="Helical" evidence="7">
    <location>
        <begin position="434"/>
        <end position="452"/>
    </location>
</feature>
<evidence type="ECO:0000256" key="4">
    <source>
        <dbReference type="ARBA" id="ARBA00022989"/>
    </source>
</evidence>
<feature type="transmembrane region" description="Helical" evidence="7">
    <location>
        <begin position="147"/>
        <end position="171"/>
    </location>
</feature>
<keyword evidence="2" id="KW-1003">Cell membrane</keyword>
<gene>
    <name evidence="9" type="ORF">J2782_001826</name>
</gene>
<comment type="subcellular location">
    <subcellularLocation>
        <location evidence="1">Cell membrane</location>
        <topology evidence="1">Multi-pass membrane protein</topology>
    </subcellularLocation>
</comment>
<proteinExistence type="inferred from homology"/>
<evidence type="ECO:0000256" key="7">
    <source>
        <dbReference type="SAM" id="Phobius"/>
    </source>
</evidence>
<evidence type="ECO:0000256" key="6">
    <source>
        <dbReference type="ARBA" id="ARBA00043993"/>
    </source>
</evidence>
<feature type="transmembrane region" description="Helical" evidence="7">
    <location>
        <begin position="464"/>
        <end position="484"/>
    </location>
</feature>
<dbReference type="Proteomes" id="UP001184614">
    <property type="component" value="Unassembled WGS sequence"/>
</dbReference>
<sequence>MQHTSASHANRDWLKQLLAFKPAKWVWGRSIRAGIGVGLPLAIGIATGHVAESLFVSMGSLTQAPGERDEAYQFTFLKIAISALCGAIGLLLGYLGFLPWIAIIGIMMILAFFSTIISFHSSVLSSGCMMILMFGTIALCNPDIKSFIPLAGFFILGSAFYALMLGIEALFSGNSPRRKLLIKLLSALQKLAQARADGTMVEADREQVTTLLDSLYQMMLETRFNAWGASPQSEQTAAIVHKADALFTLVLGTDKIDVLKKAASNLALMHDMLTTKGSIDRQQIETDEGRIGDAVAQLAESITNKRAFVLDNMNVQTPQTAPLFERLRMTVDIMSVGKDTILSALAFAMCLGIGLSFHFIDRVTHWYWIPMTIVIVMRPDLGSVFGRTILRCIGTSAGVLIGAAILIFLPLGVTFVVILTAIAFLMPWAIQKSYALFAMVLTPLVLVLIDYVSPETKEANYAVWRFVDTLTGGLIVIVFGYLVWPKRKYETFERCFTAARTAIVHYLGQVLNSSKKTGLKDETVNLIAARRLAYGKLADMRATLQKTLGDPPPAGLQAIVWYPVITSMERLCDAITSYSISDVETEYAAHGEALDQLVSELKAIGKTVQLDESATSTDGDTDDIAVKFITNMQSEIAHLNDWHHKALAGKIL</sequence>
<feature type="transmembrane region" description="Helical" evidence="7">
    <location>
        <begin position="341"/>
        <end position="360"/>
    </location>
</feature>
<evidence type="ECO:0000313" key="9">
    <source>
        <dbReference type="EMBL" id="MDR6432091.1"/>
    </source>
</evidence>
<evidence type="ECO:0000259" key="8">
    <source>
        <dbReference type="Pfam" id="PF13515"/>
    </source>
</evidence>
<evidence type="ECO:0000256" key="3">
    <source>
        <dbReference type="ARBA" id="ARBA00022692"/>
    </source>
</evidence>
<evidence type="ECO:0000313" key="10">
    <source>
        <dbReference type="Proteomes" id="UP001184614"/>
    </source>
</evidence>
<dbReference type="EMBL" id="JAVDQT010000002">
    <property type="protein sequence ID" value="MDR6432091.1"/>
    <property type="molecule type" value="Genomic_DNA"/>
</dbReference>
<evidence type="ECO:0000256" key="5">
    <source>
        <dbReference type="ARBA" id="ARBA00023136"/>
    </source>
</evidence>
<feature type="transmembrane region" description="Helical" evidence="7">
    <location>
        <begin position="71"/>
        <end position="97"/>
    </location>
</feature>
<keyword evidence="3 7" id="KW-0812">Transmembrane</keyword>
<dbReference type="PANTHER" id="PTHR30509">
    <property type="entry name" value="P-HYDROXYBENZOIC ACID EFFLUX PUMP SUBUNIT-RELATED"/>
    <property type="match status" value="1"/>
</dbReference>
<reference evidence="9 10" key="1">
    <citation type="submission" date="2023-07" db="EMBL/GenBank/DDBJ databases">
        <title>Sorghum-associated microbial communities from plants grown in Nebraska, USA.</title>
        <authorList>
            <person name="Schachtman D."/>
        </authorList>
    </citation>
    <scope>NUCLEOTIDE SEQUENCE [LARGE SCALE GENOMIC DNA]</scope>
    <source>
        <strain evidence="9 10">DS1730</strain>
    </source>
</reference>
<keyword evidence="5 7" id="KW-0472">Membrane</keyword>
<dbReference type="Pfam" id="PF13515">
    <property type="entry name" value="FUSC_2"/>
    <property type="match status" value="1"/>
</dbReference>
<keyword evidence="4 7" id="KW-1133">Transmembrane helix</keyword>
<dbReference type="InterPro" id="IPR049453">
    <property type="entry name" value="Memb_transporter_dom"/>
</dbReference>
<feature type="transmembrane region" description="Helical" evidence="7">
    <location>
        <begin position="31"/>
        <end position="51"/>
    </location>
</feature>
<accession>A0ABU1M8K6</accession>
<dbReference type="PANTHER" id="PTHR30509:SF9">
    <property type="entry name" value="MULTIDRUG RESISTANCE PROTEIN MDTO"/>
    <property type="match status" value="1"/>
</dbReference>
<name>A0ABU1M8K6_9HYPH</name>
<organism evidence="9 10">
    <name type="scientific">Brucella pseudogrignonensis</name>
    <dbReference type="NCBI Taxonomy" id="419475"/>
    <lineage>
        <taxon>Bacteria</taxon>
        <taxon>Pseudomonadati</taxon>
        <taxon>Pseudomonadota</taxon>
        <taxon>Alphaproteobacteria</taxon>
        <taxon>Hyphomicrobiales</taxon>
        <taxon>Brucellaceae</taxon>
        <taxon>Brucella/Ochrobactrum group</taxon>
        <taxon>Brucella</taxon>
    </lineage>
</organism>
<dbReference type="RefSeq" id="WP_310011605.1">
    <property type="nucleotide sequence ID" value="NZ_JAVDQT010000002.1"/>
</dbReference>
<feature type="domain" description="Integral membrane bound transporter" evidence="8">
    <location>
        <begin position="353"/>
        <end position="479"/>
    </location>
</feature>